<dbReference type="InterPro" id="IPR036388">
    <property type="entry name" value="WH-like_DNA-bd_sf"/>
</dbReference>
<evidence type="ECO:0000256" key="3">
    <source>
        <dbReference type="ARBA" id="ARBA00023082"/>
    </source>
</evidence>
<name>A0ABP4C7F3_9ACTN</name>
<reference evidence="8" key="1">
    <citation type="journal article" date="2019" name="Int. J. Syst. Evol. Microbiol.">
        <title>The Global Catalogue of Microorganisms (GCM) 10K type strain sequencing project: providing services to taxonomists for standard genome sequencing and annotation.</title>
        <authorList>
            <consortium name="The Broad Institute Genomics Platform"/>
            <consortium name="The Broad Institute Genome Sequencing Center for Infectious Disease"/>
            <person name="Wu L."/>
            <person name="Ma J."/>
        </authorList>
    </citation>
    <scope>NUCLEOTIDE SEQUENCE [LARGE SCALE GENOMIC DNA]</scope>
    <source>
        <strain evidence="8">JCM 10977</strain>
    </source>
</reference>
<organism evidence="7 8">
    <name type="scientific">Kribbella koreensis</name>
    <dbReference type="NCBI Taxonomy" id="57909"/>
    <lineage>
        <taxon>Bacteria</taxon>
        <taxon>Bacillati</taxon>
        <taxon>Actinomycetota</taxon>
        <taxon>Actinomycetes</taxon>
        <taxon>Propionibacteriales</taxon>
        <taxon>Kribbellaceae</taxon>
        <taxon>Kribbella</taxon>
    </lineage>
</organism>
<dbReference type="InterPro" id="IPR013324">
    <property type="entry name" value="RNA_pol_sigma_r3/r4-like"/>
</dbReference>
<evidence type="ECO:0000256" key="1">
    <source>
        <dbReference type="ARBA" id="ARBA00010641"/>
    </source>
</evidence>
<keyword evidence="4" id="KW-0804">Transcription</keyword>
<feature type="domain" description="RNA polymerase sigma factor 70 region 4 type 2" evidence="6">
    <location>
        <begin position="141"/>
        <end position="193"/>
    </location>
</feature>
<comment type="similarity">
    <text evidence="1">Belongs to the sigma-70 factor family. ECF subfamily.</text>
</comment>
<gene>
    <name evidence="7" type="ORF">GCM10009554_79550</name>
</gene>
<dbReference type="PANTHER" id="PTHR43133:SF25">
    <property type="entry name" value="RNA POLYMERASE SIGMA FACTOR RFAY-RELATED"/>
    <property type="match status" value="1"/>
</dbReference>
<evidence type="ECO:0000313" key="8">
    <source>
        <dbReference type="Proteomes" id="UP001500542"/>
    </source>
</evidence>
<dbReference type="InterPro" id="IPR013249">
    <property type="entry name" value="RNA_pol_sigma70_r4_t2"/>
</dbReference>
<evidence type="ECO:0000259" key="6">
    <source>
        <dbReference type="Pfam" id="PF08281"/>
    </source>
</evidence>
<evidence type="ECO:0000256" key="4">
    <source>
        <dbReference type="ARBA" id="ARBA00023163"/>
    </source>
</evidence>
<dbReference type="NCBIfam" id="TIGR02937">
    <property type="entry name" value="sigma70-ECF"/>
    <property type="match status" value="1"/>
</dbReference>
<dbReference type="Gene3D" id="1.10.1740.10">
    <property type="match status" value="1"/>
</dbReference>
<dbReference type="InterPro" id="IPR013325">
    <property type="entry name" value="RNA_pol_sigma_r2"/>
</dbReference>
<proteinExistence type="inferred from homology"/>
<protein>
    <submittedName>
        <fullName evidence="7">Sigma-70 family RNA polymerase sigma factor</fullName>
    </submittedName>
</protein>
<evidence type="ECO:0000256" key="2">
    <source>
        <dbReference type="ARBA" id="ARBA00023015"/>
    </source>
</evidence>
<keyword evidence="3" id="KW-0731">Sigma factor</keyword>
<evidence type="ECO:0000259" key="5">
    <source>
        <dbReference type="Pfam" id="PF04542"/>
    </source>
</evidence>
<dbReference type="InterPro" id="IPR039425">
    <property type="entry name" value="RNA_pol_sigma-70-like"/>
</dbReference>
<dbReference type="RefSeq" id="WP_343983225.1">
    <property type="nucleotide sequence ID" value="NZ_BAAAHK010000024.1"/>
</dbReference>
<accession>A0ABP4C7F3</accession>
<comment type="caution">
    <text evidence="7">The sequence shown here is derived from an EMBL/GenBank/DDBJ whole genome shotgun (WGS) entry which is preliminary data.</text>
</comment>
<dbReference type="EMBL" id="BAAAHK010000024">
    <property type="protein sequence ID" value="GAA0962172.1"/>
    <property type="molecule type" value="Genomic_DNA"/>
</dbReference>
<feature type="domain" description="RNA polymerase sigma-70 region 2" evidence="5">
    <location>
        <begin position="41"/>
        <end position="107"/>
    </location>
</feature>
<dbReference type="SUPFAM" id="SSF88946">
    <property type="entry name" value="Sigma2 domain of RNA polymerase sigma factors"/>
    <property type="match status" value="1"/>
</dbReference>
<sequence>MTSSSPGHRETDPLAAPLAGMSDRELWRRAGEGETEAFARLFDRHAKAVYNFLFRRTASWSDAEDLTSTVFLEAWRRREEVVLVHETALPWLFRTADYVFRNEQRRQYFRLATVLKHSSPPDEPDPADGVASRIDDEREARRMRRLLRKLPRQEREIVELCFWAGLDLQAAAVALDIPLGTVKSRLSRARHHLRGLTAADTFIPGLDDSLENLS</sequence>
<dbReference type="PANTHER" id="PTHR43133">
    <property type="entry name" value="RNA POLYMERASE ECF-TYPE SIGMA FACTO"/>
    <property type="match status" value="1"/>
</dbReference>
<keyword evidence="2" id="KW-0805">Transcription regulation</keyword>
<dbReference type="InterPro" id="IPR014284">
    <property type="entry name" value="RNA_pol_sigma-70_dom"/>
</dbReference>
<dbReference type="InterPro" id="IPR007627">
    <property type="entry name" value="RNA_pol_sigma70_r2"/>
</dbReference>
<evidence type="ECO:0000313" key="7">
    <source>
        <dbReference type="EMBL" id="GAA0962172.1"/>
    </source>
</evidence>
<dbReference type="Proteomes" id="UP001500542">
    <property type="component" value="Unassembled WGS sequence"/>
</dbReference>
<keyword evidence="8" id="KW-1185">Reference proteome</keyword>
<dbReference type="SUPFAM" id="SSF88659">
    <property type="entry name" value="Sigma3 and sigma4 domains of RNA polymerase sigma factors"/>
    <property type="match status" value="1"/>
</dbReference>
<dbReference type="Pfam" id="PF08281">
    <property type="entry name" value="Sigma70_r4_2"/>
    <property type="match status" value="1"/>
</dbReference>
<dbReference type="Gene3D" id="1.10.10.10">
    <property type="entry name" value="Winged helix-like DNA-binding domain superfamily/Winged helix DNA-binding domain"/>
    <property type="match status" value="1"/>
</dbReference>
<dbReference type="Pfam" id="PF04542">
    <property type="entry name" value="Sigma70_r2"/>
    <property type="match status" value="1"/>
</dbReference>